<dbReference type="PANTHER" id="PTHR46481">
    <property type="entry name" value="ZINC FINGER BED DOMAIN-CONTAINING PROTEIN 4"/>
    <property type="match status" value="1"/>
</dbReference>
<gene>
    <name evidence="8" type="ORF">A7U60_g4624</name>
</gene>
<comment type="caution">
    <text evidence="8">The sequence shown here is derived from an EMBL/GenBank/DDBJ whole genome shotgun (WGS) entry which is preliminary data.</text>
</comment>
<feature type="compositionally biased region" description="Basic residues" evidence="6">
    <location>
        <begin position="92"/>
        <end position="107"/>
    </location>
</feature>
<keyword evidence="9" id="KW-1185">Reference proteome</keyword>
<feature type="region of interest" description="Disordered" evidence="6">
    <location>
        <begin position="23"/>
        <end position="109"/>
    </location>
</feature>
<keyword evidence="3" id="KW-0863">Zinc-finger</keyword>
<accession>A0A9Q5NC61</accession>
<keyword evidence="2" id="KW-0479">Metal-binding</keyword>
<feature type="compositionally biased region" description="Low complexity" evidence="6">
    <location>
        <begin position="44"/>
        <end position="59"/>
    </location>
</feature>
<organism evidence="8 9">
    <name type="scientific">Sanghuangporus baumii</name>
    <name type="common">Phellinus baumii</name>
    <dbReference type="NCBI Taxonomy" id="108892"/>
    <lineage>
        <taxon>Eukaryota</taxon>
        <taxon>Fungi</taxon>
        <taxon>Dikarya</taxon>
        <taxon>Basidiomycota</taxon>
        <taxon>Agaricomycotina</taxon>
        <taxon>Agaricomycetes</taxon>
        <taxon>Hymenochaetales</taxon>
        <taxon>Hymenochaetaceae</taxon>
        <taxon>Sanghuangporus</taxon>
    </lineage>
</organism>
<feature type="compositionally biased region" description="Acidic residues" evidence="6">
    <location>
        <begin position="62"/>
        <end position="73"/>
    </location>
</feature>
<name>A0A9Q5NC61_SANBA</name>
<dbReference type="Pfam" id="PF05699">
    <property type="entry name" value="Dimer_Tnp_hAT"/>
    <property type="match status" value="1"/>
</dbReference>
<dbReference type="GO" id="GO:0008270">
    <property type="term" value="F:zinc ion binding"/>
    <property type="evidence" value="ECO:0007669"/>
    <property type="project" value="UniProtKB-KW"/>
</dbReference>
<dbReference type="SUPFAM" id="SSF140996">
    <property type="entry name" value="Hermes dimerisation domain"/>
    <property type="match status" value="1"/>
</dbReference>
<dbReference type="GO" id="GO:0046983">
    <property type="term" value="F:protein dimerization activity"/>
    <property type="evidence" value="ECO:0007669"/>
    <property type="project" value="InterPro"/>
</dbReference>
<evidence type="ECO:0000259" key="7">
    <source>
        <dbReference type="Pfam" id="PF05699"/>
    </source>
</evidence>
<dbReference type="InterPro" id="IPR008906">
    <property type="entry name" value="HATC_C_dom"/>
</dbReference>
<evidence type="ECO:0000256" key="6">
    <source>
        <dbReference type="SAM" id="MobiDB-lite"/>
    </source>
</evidence>
<evidence type="ECO:0000256" key="4">
    <source>
        <dbReference type="ARBA" id="ARBA00022833"/>
    </source>
</evidence>
<evidence type="ECO:0000256" key="5">
    <source>
        <dbReference type="ARBA" id="ARBA00023242"/>
    </source>
</evidence>
<evidence type="ECO:0000313" key="9">
    <source>
        <dbReference type="Proteomes" id="UP000757232"/>
    </source>
</evidence>
<dbReference type="InterPro" id="IPR052035">
    <property type="entry name" value="ZnF_BED_domain_contain"/>
</dbReference>
<dbReference type="GO" id="GO:0005634">
    <property type="term" value="C:nucleus"/>
    <property type="evidence" value="ECO:0007669"/>
    <property type="project" value="UniProtKB-SubCell"/>
</dbReference>
<evidence type="ECO:0000313" key="8">
    <source>
        <dbReference type="EMBL" id="OCB88219.1"/>
    </source>
</evidence>
<protein>
    <recommendedName>
        <fullName evidence="7">HAT C-terminal dimerisation domain-containing protein</fullName>
    </recommendedName>
</protein>
<comment type="subcellular location">
    <subcellularLocation>
        <location evidence="1">Nucleus</location>
    </subcellularLocation>
</comment>
<keyword evidence="4" id="KW-0862">Zinc</keyword>
<dbReference type="OrthoDB" id="1607513at2759"/>
<dbReference type="InterPro" id="IPR012337">
    <property type="entry name" value="RNaseH-like_sf"/>
</dbReference>
<evidence type="ECO:0000256" key="1">
    <source>
        <dbReference type="ARBA" id="ARBA00004123"/>
    </source>
</evidence>
<dbReference type="AlphaFoldDB" id="A0A9Q5NC61"/>
<reference evidence="8" key="1">
    <citation type="submission" date="2016-06" db="EMBL/GenBank/DDBJ databases">
        <title>Draft Genome sequence of the fungus Inonotus baumii.</title>
        <authorList>
            <person name="Zhu H."/>
            <person name="Lin W."/>
        </authorList>
    </citation>
    <scope>NUCLEOTIDE SEQUENCE</scope>
    <source>
        <strain evidence="8">821</strain>
    </source>
</reference>
<feature type="domain" description="HAT C-terminal dimerisation" evidence="7">
    <location>
        <begin position="772"/>
        <end position="853"/>
    </location>
</feature>
<dbReference type="SUPFAM" id="SSF53098">
    <property type="entry name" value="Ribonuclease H-like"/>
    <property type="match status" value="1"/>
</dbReference>
<sequence>MGRQEVDERNIVDGARKRTLSTKLREISTVSKRPRPDESDVRSRASSPPISIASNSSGSYEVNEEALESEASVDEAMSTESELPRMVAPKKSGMRKTRAKFRKRKSCKTAEESSAKTCETLASGQTLAELNPVSKHGEEDDDDEVVLIERPNAAKPTKFQPGDNPVYLFFEKTIPEDAEEGATYYKCPHPHIGIKKPNLFKISKSGRGQTNGLKQHLEKHLELYELYAHLKDISVRDKPTKEVVAIARGQVIASSSQLREIIGTKSDVNRIPEMFARKQGIKLEPWDHTEFKRRLIRWIVATDQPFTVVEDDEFRTFLEYTHRGQAKLLIPSADTVKRTVKEMKLELFEKTKSMINQLESKVALSLDAWTSSNGYAFLAIVIHYISNEWDLQEQLIAFEEIKGRHTGDNIGAIVLRVLDQYNLVSKLIAINCDNASNNDTMVSYLETQLFERGIEFSAEKARMRCMPHTIHLAAMRLLASIGAARTVTENTRNYQDDIYPPTEEQEVAFQDDNDGSDDDDRVISAIAKLRQLVRTIRRKTQCREEWLLHASSAKDNNNKQESALMLILDVPTRWSSTHHMLERVLRFQTSVDTFCFKREYRVYELDADDWEAITLVSKWLQLFREATESMSTTSECMLSSTFGCFLVLQNHLRKCLKDIPDNASIRLQNGLKSAHQKLADYLGRFSISPYYLWSSLLDPRISYAGLKNVAAGNSQLLQLIEDSKSTLETHFKEHYALKGALLAVEQSTNQSDTMLDFARVFAGNKPPSLADELDEYFAMKVEISRTIGEPVKWWAARRSQFPSLSQLARDIHCIPGSAVAVERIFSSGRDTIALRRSSLKPGTISDLMVVKHSMRKET</sequence>
<evidence type="ECO:0000256" key="3">
    <source>
        <dbReference type="ARBA" id="ARBA00022771"/>
    </source>
</evidence>
<proteinExistence type="predicted"/>
<dbReference type="EMBL" id="LNZH02000182">
    <property type="protein sequence ID" value="OCB88219.1"/>
    <property type="molecule type" value="Genomic_DNA"/>
</dbReference>
<feature type="compositionally biased region" description="Basic and acidic residues" evidence="6">
    <location>
        <begin position="34"/>
        <end position="43"/>
    </location>
</feature>
<keyword evidence="5" id="KW-0539">Nucleus</keyword>
<dbReference type="Proteomes" id="UP000757232">
    <property type="component" value="Unassembled WGS sequence"/>
</dbReference>
<evidence type="ECO:0000256" key="2">
    <source>
        <dbReference type="ARBA" id="ARBA00022723"/>
    </source>
</evidence>
<dbReference type="PANTHER" id="PTHR46481:SF10">
    <property type="entry name" value="ZINC FINGER BED DOMAIN-CONTAINING PROTEIN 39"/>
    <property type="match status" value="1"/>
</dbReference>